<dbReference type="InterPro" id="IPR001257">
    <property type="entry name" value="Parvovirus_NS1_helicase"/>
</dbReference>
<evidence type="ECO:0000259" key="1">
    <source>
        <dbReference type="Pfam" id="PF01057"/>
    </source>
</evidence>
<dbReference type="GO" id="GO:0019079">
    <property type="term" value="P:viral genome replication"/>
    <property type="evidence" value="ECO:0007669"/>
    <property type="project" value="InterPro"/>
</dbReference>
<dbReference type="Gene3D" id="3.40.50.300">
    <property type="entry name" value="P-loop containing nucleotide triphosphate hydrolases"/>
    <property type="match status" value="1"/>
</dbReference>
<name>A0A564Y3W9_HYMDI</name>
<keyword evidence="3" id="KW-1185">Reference proteome</keyword>
<dbReference type="AlphaFoldDB" id="A0A564Y3W9"/>
<reference evidence="2 3" key="1">
    <citation type="submission" date="2019-07" db="EMBL/GenBank/DDBJ databases">
        <authorList>
            <person name="Jastrzebski P J."/>
            <person name="Paukszto L."/>
            <person name="Jastrzebski P J."/>
        </authorList>
    </citation>
    <scope>NUCLEOTIDE SEQUENCE [LARGE SCALE GENOMIC DNA]</scope>
    <source>
        <strain evidence="2 3">WMS-il1</strain>
    </source>
</reference>
<protein>
    <recommendedName>
        <fullName evidence="1">Parvovirus non-structural protein 1 helicase domain-containing protein</fullName>
    </recommendedName>
</protein>
<feature type="domain" description="Parvovirus non-structural protein 1 helicase" evidence="1">
    <location>
        <begin position="3"/>
        <end position="86"/>
    </location>
</feature>
<sequence>MLNQNHIDIRDLLNDIIQIMDKKTKKINTLYFCEITNTGKTMLANLMTSHLMIGTVCRRADRTTFHFNNQLNRTVALMEKLRITMNTSAFWELIISRWTSNMEYKDSCREYLSLPQQMKICVHFYPPWIEQHPIQELNNAN</sequence>
<dbReference type="SUPFAM" id="SSF52540">
    <property type="entry name" value="P-loop containing nucleoside triphosphate hydrolases"/>
    <property type="match status" value="1"/>
</dbReference>
<dbReference type="Pfam" id="PF01057">
    <property type="entry name" value="Parvo_NS1"/>
    <property type="match status" value="1"/>
</dbReference>
<accession>A0A564Y3W9</accession>
<gene>
    <name evidence="2" type="ORF">WMSIL1_LOCUS2172</name>
</gene>
<dbReference type="Proteomes" id="UP000321570">
    <property type="component" value="Unassembled WGS sequence"/>
</dbReference>
<evidence type="ECO:0000313" key="2">
    <source>
        <dbReference type="EMBL" id="VUZ41233.1"/>
    </source>
</evidence>
<proteinExistence type="predicted"/>
<dbReference type="EMBL" id="CABIJS010000055">
    <property type="protein sequence ID" value="VUZ41233.1"/>
    <property type="molecule type" value="Genomic_DNA"/>
</dbReference>
<organism evidence="2 3">
    <name type="scientific">Hymenolepis diminuta</name>
    <name type="common">Rat tapeworm</name>
    <dbReference type="NCBI Taxonomy" id="6216"/>
    <lineage>
        <taxon>Eukaryota</taxon>
        <taxon>Metazoa</taxon>
        <taxon>Spiralia</taxon>
        <taxon>Lophotrochozoa</taxon>
        <taxon>Platyhelminthes</taxon>
        <taxon>Cestoda</taxon>
        <taxon>Eucestoda</taxon>
        <taxon>Cyclophyllidea</taxon>
        <taxon>Hymenolepididae</taxon>
        <taxon>Hymenolepis</taxon>
    </lineage>
</organism>
<dbReference type="InterPro" id="IPR027417">
    <property type="entry name" value="P-loop_NTPase"/>
</dbReference>
<evidence type="ECO:0000313" key="3">
    <source>
        <dbReference type="Proteomes" id="UP000321570"/>
    </source>
</evidence>